<gene>
    <name evidence="1" type="ORF">EZS28_040838</name>
</gene>
<reference evidence="1 2" key="1">
    <citation type="submission" date="2019-03" db="EMBL/GenBank/DDBJ databases">
        <title>Single cell metagenomics reveals metabolic interactions within the superorganism composed of flagellate Streblomastix strix and complex community of Bacteroidetes bacteria on its surface.</title>
        <authorList>
            <person name="Treitli S.C."/>
            <person name="Kolisko M."/>
            <person name="Husnik F."/>
            <person name="Keeling P."/>
            <person name="Hampl V."/>
        </authorList>
    </citation>
    <scope>NUCLEOTIDE SEQUENCE [LARGE SCALE GENOMIC DNA]</scope>
    <source>
        <strain evidence="1">ST1C</strain>
    </source>
</reference>
<organism evidence="1 2">
    <name type="scientific">Streblomastix strix</name>
    <dbReference type="NCBI Taxonomy" id="222440"/>
    <lineage>
        <taxon>Eukaryota</taxon>
        <taxon>Metamonada</taxon>
        <taxon>Preaxostyla</taxon>
        <taxon>Oxymonadida</taxon>
        <taxon>Streblomastigidae</taxon>
        <taxon>Streblomastix</taxon>
    </lineage>
</organism>
<comment type="caution">
    <text evidence="1">The sequence shown here is derived from an EMBL/GenBank/DDBJ whole genome shotgun (WGS) entry which is preliminary data.</text>
</comment>
<accession>A0A5J4TZL0</accession>
<evidence type="ECO:0000313" key="2">
    <source>
        <dbReference type="Proteomes" id="UP000324800"/>
    </source>
</evidence>
<dbReference type="EMBL" id="SNRW01022661">
    <property type="protein sequence ID" value="KAA6363634.1"/>
    <property type="molecule type" value="Genomic_DNA"/>
</dbReference>
<dbReference type="CDD" id="cd09275">
    <property type="entry name" value="RNase_HI_RT_DIRS1"/>
    <property type="match status" value="1"/>
</dbReference>
<dbReference type="Proteomes" id="UP000324800">
    <property type="component" value="Unassembled WGS sequence"/>
</dbReference>
<protein>
    <recommendedName>
        <fullName evidence="3">Reverse transcriptase RNase H-like domain-containing protein</fullName>
    </recommendedName>
</protein>
<proteinExistence type="predicted"/>
<sequence>MLTTDASPQGWGATQIYVNQIELIQHDCWNKKKVEMISNVKEIKAIYYGILRFEQVFKKIQDQVILRHSDNTTAVYDIGKWKEKESLIERIKQVFYLVKRLKLQTTTIHIPGKLNSTTDSLSRLC</sequence>
<name>A0A5J4TZL0_9EUKA</name>
<evidence type="ECO:0000313" key="1">
    <source>
        <dbReference type="EMBL" id="KAA6363634.1"/>
    </source>
</evidence>
<feature type="non-terminal residue" evidence="1">
    <location>
        <position position="125"/>
    </location>
</feature>
<evidence type="ECO:0008006" key="3">
    <source>
        <dbReference type="Google" id="ProtNLM"/>
    </source>
</evidence>
<dbReference type="AlphaFoldDB" id="A0A5J4TZL0"/>